<gene>
    <name evidence="2" type="ORF">H9863_03345</name>
</gene>
<keyword evidence="1" id="KW-1133">Transmembrane helix</keyword>
<comment type="caution">
    <text evidence="2">The sequence shown here is derived from an EMBL/GenBank/DDBJ whole genome shotgun (WGS) entry which is preliminary data.</text>
</comment>
<feature type="transmembrane region" description="Helical" evidence="1">
    <location>
        <begin position="61"/>
        <end position="82"/>
    </location>
</feature>
<protein>
    <submittedName>
        <fullName evidence="2">Uncharacterized protein</fullName>
    </submittedName>
</protein>
<name>A0A9D1UZ93_9BACT</name>
<reference evidence="2" key="1">
    <citation type="journal article" date="2021" name="PeerJ">
        <title>Extensive microbial diversity within the chicken gut microbiome revealed by metagenomics and culture.</title>
        <authorList>
            <person name="Gilroy R."/>
            <person name="Ravi A."/>
            <person name="Getino M."/>
            <person name="Pursley I."/>
            <person name="Horton D.L."/>
            <person name="Alikhan N.F."/>
            <person name="Baker D."/>
            <person name="Gharbi K."/>
            <person name="Hall N."/>
            <person name="Watson M."/>
            <person name="Adriaenssens E.M."/>
            <person name="Foster-Nyarko E."/>
            <person name="Jarju S."/>
            <person name="Secka A."/>
            <person name="Antonio M."/>
            <person name="Oren A."/>
            <person name="Chaudhuri R.R."/>
            <person name="La Ragione R."/>
            <person name="Hildebrand F."/>
            <person name="Pallen M.J."/>
        </authorList>
    </citation>
    <scope>NUCLEOTIDE SEQUENCE</scope>
    <source>
        <strain evidence="2">23274</strain>
    </source>
</reference>
<evidence type="ECO:0000256" key="1">
    <source>
        <dbReference type="SAM" id="Phobius"/>
    </source>
</evidence>
<evidence type="ECO:0000313" key="3">
    <source>
        <dbReference type="Proteomes" id="UP000824202"/>
    </source>
</evidence>
<organism evidence="2 3">
    <name type="scientific">Candidatus Odoribacter faecigallinarum</name>
    <dbReference type="NCBI Taxonomy" id="2838706"/>
    <lineage>
        <taxon>Bacteria</taxon>
        <taxon>Pseudomonadati</taxon>
        <taxon>Bacteroidota</taxon>
        <taxon>Bacteroidia</taxon>
        <taxon>Bacteroidales</taxon>
        <taxon>Odoribacteraceae</taxon>
        <taxon>Odoribacter</taxon>
    </lineage>
</organism>
<dbReference type="EMBL" id="DXFT01000066">
    <property type="protein sequence ID" value="HIX03136.1"/>
    <property type="molecule type" value="Genomic_DNA"/>
</dbReference>
<sequence length="88" mass="10088">MRKINILFLVLSLIVLAIMCSGMSMLSVAKEYRFTTTAMNPWNGVEGIFLTIKRFFNLGEAASIGVTVGLLLLLWWRIYALLKRTFYH</sequence>
<evidence type="ECO:0000313" key="2">
    <source>
        <dbReference type="EMBL" id="HIX03136.1"/>
    </source>
</evidence>
<reference evidence="2" key="2">
    <citation type="submission" date="2021-04" db="EMBL/GenBank/DDBJ databases">
        <authorList>
            <person name="Gilroy R."/>
        </authorList>
    </citation>
    <scope>NUCLEOTIDE SEQUENCE</scope>
    <source>
        <strain evidence="2">23274</strain>
    </source>
</reference>
<proteinExistence type="predicted"/>
<keyword evidence="1" id="KW-0812">Transmembrane</keyword>
<dbReference type="AlphaFoldDB" id="A0A9D1UZ93"/>
<dbReference type="Proteomes" id="UP000824202">
    <property type="component" value="Unassembled WGS sequence"/>
</dbReference>
<keyword evidence="1" id="KW-0472">Membrane</keyword>
<accession>A0A9D1UZ93</accession>